<evidence type="ECO:0000313" key="2">
    <source>
        <dbReference type="EMBL" id="AVY95490.1"/>
    </source>
</evidence>
<dbReference type="EMBL" id="CP028519">
    <property type="protein sequence ID" value="AVY95490.1"/>
    <property type="molecule type" value="Genomic_DNA"/>
</dbReference>
<gene>
    <name evidence="2" type="ORF">DAI18_16615</name>
</gene>
<dbReference type="STRING" id="1122240.GCA_000620105_02311"/>
<organism evidence="2 3">
    <name type="scientific">Microvirgula aerodenitrificans</name>
    <dbReference type="NCBI Taxonomy" id="57480"/>
    <lineage>
        <taxon>Bacteria</taxon>
        <taxon>Pseudomonadati</taxon>
        <taxon>Pseudomonadota</taxon>
        <taxon>Betaproteobacteria</taxon>
        <taxon>Neisseriales</taxon>
        <taxon>Aquaspirillaceae</taxon>
        <taxon>Microvirgula</taxon>
    </lineage>
</organism>
<evidence type="ECO:0000256" key="1">
    <source>
        <dbReference type="SAM" id="SignalP"/>
    </source>
</evidence>
<keyword evidence="1" id="KW-0732">Signal</keyword>
<dbReference type="PROSITE" id="PS51257">
    <property type="entry name" value="PROKAR_LIPOPROTEIN"/>
    <property type="match status" value="1"/>
</dbReference>
<dbReference type="AlphaFoldDB" id="A0A2S0PDM8"/>
<reference evidence="2 3" key="1">
    <citation type="submission" date="2018-04" db="EMBL/GenBank/DDBJ databases">
        <title>Denitrifier Microvirgula.</title>
        <authorList>
            <person name="Anderson E."/>
            <person name="Jang J."/>
            <person name="Ishii S."/>
        </authorList>
    </citation>
    <scope>NUCLEOTIDE SEQUENCE [LARGE SCALE GENOMIC DNA]</scope>
    <source>
        <strain evidence="2 3">BE2.4</strain>
    </source>
</reference>
<dbReference type="RefSeq" id="WP_107889961.1">
    <property type="nucleotide sequence ID" value="NZ_CP028519.1"/>
</dbReference>
<sequence length="323" mass="33749">MRPSCPATRSAVIVSAVILITACSTPSLTQVRQFGTESATLSASAKHAFTYLDQLEIQRKLYTLASDPKDGPTDSTFTGFFETLPDRQTGQKDPRKQALALRLDLLAGLASYASALQSLAAANYAADIDSASGELNGALVSLGKTYQAATGNDIGLTAADFGLIATAVNAAGKGYAMARQRDAIRAVVRAADPAVQKAAALIATDLGPDSGLAQYAQNAAGLSRGALQIAYNRDRTRPDSTFDNRLARLEQIRTLYRAQQGAGALFADVSKGTRAMAKAHAELVRAVDSKAMSSAGLAQTLAELQAYVKSVQAFQDSAALAGK</sequence>
<dbReference type="Proteomes" id="UP000244173">
    <property type="component" value="Chromosome"/>
</dbReference>
<keyword evidence="3" id="KW-1185">Reference proteome</keyword>
<protein>
    <recommendedName>
        <fullName evidence="4">DUF3829 domain-containing protein</fullName>
    </recommendedName>
</protein>
<evidence type="ECO:0000313" key="3">
    <source>
        <dbReference type="Proteomes" id="UP000244173"/>
    </source>
</evidence>
<feature type="signal peptide" evidence="1">
    <location>
        <begin position="1"/>
        <end position="29"/>
    </location>
</feature>
<dbReference type="KEGG" id="maer:DAI18_16615"/>
<evidence type="ECO:0008006" key="4">
    <source>
        <dbReference type="Google" id="ProtNLM"/>
    </source>
</evidence>
<name>A0A2S0PDM8_9NEIS</name>
<feature type="chain" id="PRO_5015442519" description="DUF3829 domain-containing protein" evidence="1">
    <location>
        <begin position="30"/>
        <end position="323"/>
    </location>
</feature>
<accession>A0A2S0PDM8</accession>
<proteinExistence type="predicted"/>